<gene>
    <name evidence="8" type="ORF">Ctaglu_23460</name>
</gene>
<evidence type="ECO:0000256" key="5">
    <source>
        <dbReference type="ARBA" id="ARBA00023125"/>
    </source>
</evidence>
<keyword evidence="9" id="KW-1185">Reference proteome</keyword>
<dbReference type="AlphaFoldDB" id="A0A401UMG4"/>
<dbReference type="GO" id="GO:0008270">
    <property type="term" value="F:zinc ion binding"/>
    <property type="evidence" value="ECO:0007669"/>
    <property type="project" value="TreeGrafter"/>
</dbReference>
<dbReference type="SUPFAM" id="SSF46785">
    <property type="entry name" value="Winged helix' DNA-binding domain"/>
    <property type="match status" value="1"/>
</dbReference>
<name>A0A401UMG4_9CLOT</name>
<comment type="similarity">
    <text evidence="1">Belongs to the Fur family.</text>
</comment>
<comment type="caution">
    <text evidence="8">The sequence shown here is derived from an EMBL/GenBank/DDBJ whole genome shotgun (WGS) entry which is preliminary data.</text>
</comment>
<evidence type="ECO:0000313" key="8">
    <source>
        <dbReference type="EMBL" id="GCD10723.1"/>
    </source>
</evidence>
<dbReference type="OrthoDB" id="8659436at2"/>
<evidence type="ECO:0000256" key="2">
    <source>
        <dbReference type="ARBA" id="ARBA00022491"/>
    </source>
</evidence>
<comment type="cofactor">
    <cofactor evidence="7">
        <name>Zn(2+)</name>
        <dbReference type="ChEBI" id="CHEBI:29105"/>
    </cofactor>
    <text evidence="7">Binds 1 zinc ion per subunit.</text>
</comment>
<dbReference type="EMBL" id="BHYK01000011">
    <property type="protein sequence ID" value="GCD10723.1"/>
    <property type="molecule type" value="Genomic_DNA"/>
</dbReference>
<reference evidence="8 9" key="1">
    <citation type="submission" date="2018-11" db="EMBL/GenBank/DDBJ databases">
        <title>Genome sequencing and assembly of Clostridium tagluense strain A121.</title>
        <authorList>
            <person name="Murakami T."/>
            <person name="Segawa T."/>
            <person name="Shcherbakova V.A."/>
            <person name="Mori H."/>
            <person name="Yoshimura Y."/>
        </authorList>
    </citation>
    <scope>NUCLEOTIDE SEQUENCE [LARGE SCALE GENOMIC DNA]</scope>
    <source>
        <strain evidence="8 9">A121</strain>
    </source>
</reference>
<dbReference type="Gene3D" id="1.10.10.10">
    <property type="entry name" value="Winged helix-like DNA-binding domain superfamily/Winged helix DNA-binding domain"/>
    <property type="match status" value="1"/>
</dbReference>
<dbReference type="Gene3D" id="3.30.1490.190">
    <property type="match status" value="1"/>
</dbReference>
<evidence type="ECO:0000256" key="4">
    <source>
        <dbReference type="ARBA" id="ARBA00023015"/>
    </source>
</evidence>
<keyword evidence="5" id="KW-0238">DNA-binding</keyword>
<dbReference type="InterPro" id="IPR043135">
    <property type="entry name" value="Fur_C"/>
</dbReference>
<organism evidence="8 9">
    <name type="scientific">Clostridium tagluense</name>
    <dbReference type="NCBI Taxonomy" id="360422"/>
    <lineage>
        <taxon>Bacteria</taxon>
        <taxon>Bacillati</taxon>
        <taxon>Bacillota</taxon>
        <taxon>Clostridia</taxon>
        <taxon>Eubacteriales</taxon>
        <taxon>Clostridiaceae</taxon>
        <taxon>Clostridium</taxon>
    </lineage>
</organism>
<dbReference type="CDD" id="cd07153">
    <property type="entry name" value="Fur_like"/>
    <property type="match status" value="1"/>
</dbReference>
<dbReference type="Proteomes" id="UP000287872">
    <property type="component" value="Unassembled WGS sequence"/>
</dbReference>
<dbReference type="GO" id="GO:0000976">
    <property type="term" value="F:transcription cis-regulatory region binding"/>
    <property type="evidence" value="ECO:0007669"/>
    <property type="project" value="TreeGrafter"/>
</dbReference>
<feature type="binding site" evidence="7">
    <location>
        <position position="146"/>
    </location>
    <ligand>
        <name>Zn(2+)</name>
        <dbReference type="ChEBI" id="CHEBI:29105"/>
    </ligand>
</feature>
<keyword evidence="3 7" id="KW-0862">Zinc</keyword>
<dbReference type="InterPro" id="IPR036390">
    <property type="entry name" value="WH_DNA-bd_sf"/>
</dbReference>
<dbReference type="GO" id="GO:1900376">
    <property type="term" value="P:regulation of secondary metabolite biosynthetic process"/>
    <property type="evidence" value="ECO:0007669"/>
    <property type="project" value="TreeGrafter"/>
</dbReference>
<proteinExistence type="inferred from homology"/>
<evidence type="ECO:0000256" key="7">
    <source>
        <dbReference type="PIRSR" id="PIRSR602481-1"/>
    </source>
</evidence>
<evidence type="ECO:0000256" key="1">
    <source>
        <dbReference type="ARBA" id="ARBA00007957"/>
    </source>
</evidence>
<dbReference type="Pfam" id="PF01475">
    <property type="entry name" value="FUR"/>
    <property type="match status" value="1"/>
</dbReference>
<accession>A0A401UMG4</accession>
<dbReference type="PANTHER" id="PTHR33202">
    <property type="entry name" value="ZINC UPTAKE REGULATION PROTEIN"/>
    <property type="match status" value="1"/>
</dbReference>
<dbReference type="RefSeq" id="WP_125001839.1">
    <property type="nucleotide sequence ID" value="NZ_BHYK01000011.1"/>
</dbReference>
<evidence type="ECO:0000256" key="6">
    <source>
        <dbReference type="ARBA" id="ARBA00023163"/>
    </source>
</evidence>
<dbReference type="InterPro" id="IPR002481">
    <property type="entry name" value="FUR"/>
</dbReference>
<keyword evidence="7" id="KW-0479">Metal-binding</keyword>
<feature type="binding site" evidence="7">
    <location>
        <position position="102"/>
    </location>
    <ligand>
        <name>Zn(2+)</name>
        <dbReference type="ChEBI" id="CHEBI:29105"/>
    </ligand>
</feature>
<dbReference type="InterPro" id="IPR036388">
    <property type="entry name" value="WH-like_DNA-bd_sf"/>
</dbReference>
<dbReference type="GO" id="GO:0003700">
    <property type="term" value="F:DNA-binding transcription factor activity"/>
    <property type="evidence" value="ECO:0007669"/>
    <property type="project" value="InterPro"/>
</dbReference>
<feature type="binding site" evidence="7">
    <location>
        <position position="99"/>
    </location>
    <ligand>
        <name>Zn(2+)</name>
        <dbReference type="ChEBI" id="CHEBI:29105"/>
    </ligand>
</feature>
<dbReference type="GO" id="GO:0045892">
    <property type="term" value="P:negative regulation of DNA-templated transcription"/>
    <property type="evidence" value="ECO:0007669"/>
    <property type="project" value="TreeGrafter"/>
</dbReference>
<evidence type="ECO:0000313" key="9">
    <source>
        <dbReference type="Proteomes" id="UP000287872"/>
    </source>
</evidence>
<sequence length="150" mass="17367">MINKNKDIEYIGNQLIREGYKHTYQRYLIIKVIFENDMLMNVNEIYSKVKNENIGVSTIYRNIIILEEAGILKRINIANTNYYTLEKIGNNKFHIHAECIKCNKIIDISEGEISEISNVLIKELNKKQKITVISTSVVLSGICEECKLKL</sequence>
<keyword evidence="6" id="KW-0804">Transcription</keyword>
<dbReference type="PANTHER" id="PTHR33202:SF7">
    <property type="entry name" value="FERRIC UPTAKE REGULATION PROTEIN"/>
    <property type="match status" value="1"/>
</dbReference>
<evidence type="ECO:0000256" key="3">
    <source>
        <dbReference type="ARBA" id="ARBA00022833"/>
    </source>
</evidence>
<keyword evidence="2" id="KW-0678">Repressor</keyword>
<protein>
    <submittedName>
        <fullName evidence="8">Transcriptional repressor</fullName>
    </submittedName>
</protein>
<feature type="binding site" evidence="7">
    <location>
        <position position="143"/>
    </location>
    <ligand>
        <name>Zn(2+)</name>
        <dbReference type="ChEBI" id="CHEBI:29105"/>
    </ligand>
</feature>
<keyword evidence="4" id="KW-0805">Transcription regulation</keyword>